<evidence type="ECO:0000313" key="4">
    <source>
        <dbReference type="Proteomes" id="UP000319004"/>
    </source>
</evidence>
<name>A0A518HXS3_9BACT</name>
<dbReference type="InterPro" id="IPR039567">
    <property type="entry name" value="Gly-zipper"/>
</dbReference>
<gene>
    <name evidence="3" type="ORF">Enr13x_54060</name>
</gene>
<organism evidence="3 4">
    <name type="scientific">Stieleria neptunia</name>
    <dbReference type="NCBI Taxonomy" id="2527979"/>
    <lineage>
        <taxon>Bacteria</taxon>
        <taxon>Pseudomonadati</taxon>
        <taxon>Planctomycetota</taxon>
        <taxon>Planctomycetia</taxon>
        <taxon>Pirellulales</taxon>
        <taxon>Pirellulaceae</taxon>
        <taxon>Stieleria</taxon>
    </lineage>
</organism>
<dbReference type="Pfam" id="PF13488">
    <property type="entry name" value="Gly-zipper_Omp"/>
    <property type="match status" value="1"/>
</dbReference>
<keyword evidence="4" id="KW-1185">Reference proteome</keyword>
<dbReference type="Proteomes" id="UP000319004">
    <property type="component" value="Chromosome"/>
</dbReference>
<keyword evidence="1" id="KW-0732">Signal</keyword>
<reference evidence="3 4" key="1">
    <citation type="submission" date="2019-03" db="EMBL/GenBank/DDBJ databases">
        <title>Deep-cultivation of Planctomycetes and their phenomic and genomic characterization uncovers novel biology.</title>
        <authorList>
            <person name="Wiegand S."/>
            <person name="Jogler M."/>
            <person name="Boedeker C."/>
            <person name="Pinto D."/>
            <person name="Vollmers J."/>
            <person name="Rivas-Marin E."/>
            <person name="Kohn T."/>
            <person name="Peeters S.H."/>
            <person name="Heuer A."/>
            <person name="Rast P."/>
            <person name="Oberbeckmann S."/>
            <person name="Bunk B."/>
            <person name="Jeske O."/>
            <person name="Meyerdierks A."/>
            <person name="Storesund J.E."/>
            <person name="Kallscheuer N."/>
            <person name="Luecker S."/>
            <person name="Lage O.M."/>
            <person name="Pohl T."/>
            <person name="Merkel B.J."/>
            <person name="Hornburger P."/>
            <person name="Mueller R.-W."/>
            <person name="Bruemmer F."/>
            <person name="Labrenz M."/>
            <person name="Spormann A.M."/>
            <person name="Op den Camp H."/>
            <person name="Overmann J."/>
            <person name="Amann R."/>
            <person name="Jetten M.S.M."/>
            <person name="Mascher T."/>
            <person name="Medema M.H."/>
            <person name="Devos D.P."/>
            <person name="Kaster A.-K."/>
            <person name="Ovreas L."/>
            <person name="Rohde M."/>
            <person name="Galperin M.Y."/>
            <person name="Jogler C."/>
        </authorList>
    </citation>
    <scope>NUCLEOTIDE SEQUENCE [LARGE SCALE GENOMIC DNA]</scope>
    <source>
        <strain evidence="3 4">Enr13</strain>
    </source>
</reference>
<evidence type="ECO:0000259" key="2">
    <source>
        <dbReference type="Pfam" id="PF13488"/>
    </source>
</evidence>
<dbReference type="KEGG" id="snep:Enr13x_54060"/>
<protein>
    <recommendedName>
        <fullName evidence="2">Glycine zipper domain-containing protein</fullName>
    </recommendedName>
</protein>
<dbReference type="RefSeq" id="WP_145389672.1">
    <property type="nucleotide sequence ID" value="NZ_CP037423.1"/>
</dbReference>
<feature type="chain" id="PRO_5021711907" description="Glycine zipper domain-containing protein" evidence="1">
    <location>
        <begin position="27"/>
        <end position="223"/>
    </location>
</feature>
<evidence type="ECO:0000313" key="3">
    <source>
        <dbReference type="EMBL" id="QDV45527.1"/>
    </source>
</evidence>
<accession>A0A518HXS3</accession>
<dbReference type="AlphaFoldDB" id="A0A518HXS3"/>
<feature type="signal peptide" evidence="1">
    <location>
        <begin position="1"/>
        <end position="26"/>
    </location>
</feature>
<dbReference type="OrthoDB" id="278442at2"/>
<proteinExistence type="predicted"/>
<sequence length="223" mass="23691" precursor="true">MTSTRPFGLFLSLVLIAICTPGDAFAQANQQRGATFGGIAGAIAGGLIGDHNDEAGAGAAIGGVVGAVAGGILGNAADKEAALEQQRAAYYQAQQQQYAAQQQAAVQQSAVTLQDVVSMSRSGLSDQVIINQVRQRGYLGKLVVADIIALHQQGVSENVITALQTVGPPRAPAPVTAARPTPTVVEQRIYRPAPIIIEQHTLPHYPLPHYRHGRRPMYYYRHH</sequence>
<dbReference type="EMBL" id="CP037423">
    <property type="protein sequence ID" value="QDV45527.1"/>
    <property type="molecule type" value="Genomic_DNA"/>
</dbReference>
<evidence type="ECO:0000256" key="1">
    <source>
        <dbReference type="SAM" id="SignalP"/>
    </source>
</evidence>
<feature type="domain" description="Glycine zipper" evidence="2">
    <location>
        <begin position="37"/>
        <end position="80"/>
    </location>
</feature>